<dbReference type="Gene3D" id="2.40.50.140">
    <property type="entry name" value="Nucleic acid-binding proteins"/>
    <property type="match status" value="1"/>
</dbReference>
<evidence type="ECO:0000256" key="1">
    <source>
        <dbReference type="ARBA" id="ARBA00023125"/>
    </source>
</evidence>
<comment type="caution">
    <text evidence="4">The sequence shown here is derived from an EMBL/GenBank/DDBJ whole genome shotgun (WGS) entry which is preliminary data.</text>
</comment>
<dbReference type="AlphaFoldDB" id="A0A4R6C1R6"/>
<dbReference type="SUPFAM" id="SSF50249">
    <property type="entry name" value="Nucleic acid-binding proteins"/>
    <property type="match status" value="1"/>
</dbReference>
<evidence type="ECO:0000313" key="5">
    <source>
        <dbReference type="Proteomes" id="UP000294865"/>
    </source>
</evidence>
<organism evidence="4 5">
    <name type="scientific">Macrococcoides canis</name>
    <dbReference type="NCBI Taxonomy" id="1855823"/>
    <lineage>
        <taxon>Bacteria</taxon>
        <taxon>Bacillati</taxon>
        <taxon>Bacillota</taxon>
        <taxon>Bacilli</taxon>
        <taxon>Bacillales</taxon>
        <taxon>Staphylococcaceae</taxon>
        <taxon>Macrococcoides</taxon>
    </lineage>
</organism>
<keyword evidence="1 2" id="KW-0238">DNA-binding</keyword>
<accession>A0A4R6C1R6</accession>
<sequence>MVNMLRGKHILGFILNSVKLKENDKGVSTAKIYLNVMDKRKFVNKETKEVEYKPYYTTLPFHLYGHVAEYASKYLVEGQKVLIEYSIDSFKSRDNSNPSYPHPYFIATSIVPQEKSEDAEERMLYLKMERQKKREAKEESKKVEENNVDVNEEDELDYEAYQHNFTYSDISDKELDENLPF</sequence>
<dbReference type="PROSITE" id="PS50935">
    <property type="entry name" value="SSB"/>
    <property type="match status" value="1"/>
</dbReference>
<reference evidence="4 5" key="1">
    <citation type="submission" date="2019-01" db="EMBL/GenBank/DDBJ databases">
        <title>Draft genome sequences of Macrococcus caseolyticus, Macrococcus canis, Macrococcus bohemicus and Macrococcus goetzii.</title>
        <authorList>
            <person name="Mazhar S."/>
            <person name="Altermann E."/>
            <person name="Hill C."/>
            <person name="Mcauliffe O."/>
        </authorList>
    </citation>
    <scope>NUCLEOTIDE SEQUENCE [LARGE SCALE GENOMIC DNA]</scope>
    <source>
        <strain evidence="4 5">DPC7162</strain>
    </source>
</reference>
<dbReference type="GO" id="GO:0003697">
    <property type="term" value="F:single-stranded DNA binding"/>
    <property type="evidence" value="ECO:0007669"/>
    <property type="project" value="InterPro"/>
</dbReference>
<evidence type="ECO:0000256" key="2">
    <source>
        <dbReference type="PROSITE-ProRule" id="PRU00252"/>
    </source>
</evidence>
<evidence type="ECO:0000313" key="4">
    <source>
        <dbReference type="EMBL" id="TDM15194.1"/>
    </source>
</evidence>
<protein>
    <recommendedName>
        <fullName evidence="6">Single-stranded DNA-binding protein</fullName>
    </recommendedName>
</protein>
<dbReference type="EMBL" id="SDQG01000009">
    <property type="protein sequence ID" value="TDM15194.1"/>
    <property type="molecule type" value="Genomic_DNA"/>
</dbReference>
<proteinExistence type="predicted"/>
<dbReference type="Proteomes" id="UP000294865">
    <property type="component" value="Unassembled WGS sequence"/>
</dbReference>
<gene>
    <name evidence="4" type="ORF">ETI04_10835</name>
</gene>
<name>A0A4R6C1R6_9STAP</name>
<dbReference type="InterPro" id="IPR012340">
    <property type="entry name" value="NA-bd_OB-fold"/>
</dbReference>
<feature type="compositionally biased region" description="Basic and acidic residues" evidence="3">
    <location>
        <begin position="135"/>
        <end position="145"/>
    </location>
</feature>
<evidence type="ECO:0008006" key="6">
    <source>
        <dbReference type="Google" id="ProtNLM"/>
    </source>
</evidence>
<dbReference type="InterPro" id="IPR000424">
    <property type="entry name" value="Primosome_PriB/ssb"/>
</dbReference>
<evidence type="ECO:0000256" key="3">
    <source>
        <dbReference type="SAM" id="MobiDB-lite"/>
    </source>
</evidence>
<feature type="region of interest" description="Disordered" evidence="3">
    <location>
        <begin position="130"/>
        <end position="156"/>
    </location>
</feature>
<dbReference type="RefSeq" id="WP_133420423.1">
    <property type="nucleotide sequence ID" value="NZ_SDGP01000007.1"/>
</dbReference>
<feature type="compositionally biased region" description="Acidic residues" evidence="3">
    <location>
        <begin position="146"/>
        <end position="156"/>
    </location>
</feature>